<evidence type="ECO:0000313" key="1">
    <source>
        <dbReference type="EMBL" id="GAY33814.1"/>
    </source>
</evidence>
<keyword evidence="2" id="KW-1185">Reference proteome</keyword>
<dbReference type="Proteomes" id="UP000236630">
    <property type="component" value="Unassembled WGS sequence"/>
</dbReference>
<gene>
    <name evidence="1" type="ORF">CUMW_282210</name>
</gene>
<dbReference type="EMBL" id="BDQV01003134">
    <property type="protein sequence ID" value="GAY33814.1"/>
    <property type="molecule type" value="Genomic_DNA"/>
</dbReference>
<evidence type="ECO:0000313" key="2">
    <source>
        <dbReference type="Proteomes" id="UP000236630"/>
    </source>
</evidence>
<reference evidence="1 2" key="1">
    <citation type="journal article" date="2017" name="Front. Genet.">
        <title>Draft sequencing of the heterozygous diploid genome of Satsuma (Citrus unshiu Marc.) using a hybrid assembly approach.</title>
        <authorList>
            <person name="Shimizu T."/>
            <person name="Tanizawa Y."/>
            <person name="Mochizuki T."/>
            <person name="Nagasaki H."/>
            <person name="Yoshioka T."/>
            <person name="Toyoda A."/>
            <person name="Fujiyama A."/>
            <person name="Kaminuma E."/>
            <person name="Nakamura Y."/>
        </authorList>
    </citation>
    <scope>NUCLEOTIDE SEQUENCE [LARGE SCALE GENOMIC DNA]</scope>
    <source>
        <strain evidence="2">cv. Miyagawa wase</strain>
    </source>
</reference>
<proteinExistence type="predicted"/>
<sequence>MPCPIYRGGLPSSREFYHVPRILDIYKCWKCMEYFRVFTSSNVLELPRSFRNWAKLALLVLSWALGGQIGLATWAVRNITL</sequence>
<accession>A0A2H5N0M9</accession>
<dbReference type="AlphaFoldDB" id="A0A2H5N0M9"/>
<protein>
    <submittedName>
        <fullName evidence="1">Uncharacterized protein</fullName>
    </submittedName>
</protein>
<name>A0A2H5N0M9_CITUN</name>
<comment type="caution">
    <text evidence="1">The sequence shown here is derived from an EMBL/GenBank/DDBJ whole genome shotgun (WGS) entry which is preliminary data.</text>
</comment>
<organism evidence="1 2">
    <name type="scientific">Citrus unshiu</name>
    <name type="common">Satsuma mandarin</name>
    <name type="synonym">Citrus nobilis var. unshiu</name>
    <dbReference type="NCBI Taxonomy" id="55188"/>
    <lineage>
        <taxon>Eukaryota</taxon>
        <taxon>Viridiplantae</taxon>
        <taxon>Streptophyta</taxon>
        <taxon>Embryophyta</taxon>
        <taxon>Tracheophyta</taxon>
        <taxon>Spermatophyta</taxon>
        <taxon>Magnoliopsida</taxon>
        <taxon>eudicotyledons</taxon>
        <taxon>Gunneridae</taxon>
        <taxon>Pentapetalae</taxon>
        <taxon>rosids</taxon>
        <taxon>malvids</taxon>
        <taxon>Sapindales</taxon>
        <taxon>Rutaceae</taxon>
        <taxon>Aurantioideae</taxon>
        <taxon>Citrus</taxon>
    </lineage>
</organism>